<dbReference type="AlphaFoldDB" id="E9GLQ1"/>
<reference evidence="1 2" key="1">
    <citation type="journal article" date="2011" name="Science">
        <title>The ecoresponsive genome of Daphnia pulex.</title>
        <authorList>
            <person name="Colbourne J.K."/>
            <person name="Pfrender M.E."/>
            <person name="Gilbert D."/>
            <person name="Thomas W.K."/>
            <person name="Tucker A."/>
            <person name="Oakley T.H."/>
            <person name="Tokishita S."/>
            <person name="Aerts A."/>
            <person name="Arnold G.J."/>
            <person name="Basu M.K."/>
            <person name="Bauer D.J."/>
            <person name="Caceres C.E."/>
            <person name="Carmel L."/>
            <person name="Casola C."/>
            <person name="Choi J.H."/>
            <person name="Detter J.C."/>
            <person name="Dong Q."/>
            <person name="Dusheyko S."/>
            <person name="Eads B.D."/>
            <person name="Frohlich T."/>
            <person name="Geiler-Samerotte K.A."/>
            <person name="Gerlach D."/>
            <person name="Hatcher P."/>
            <person name="Jogdeo S."/>
            <person name="Krijgsveld J."/>
            <person name="Kriventseva E.V."/>
            <person name="Kultz D."/>
            <person name="Laforsch C."/>
            <person name="Lindquist E."/>
            <person name="Lopez J."/>
            <person name="Manak J.R."/>
            <person name="Muller J."/>
            <person name="Pangilinan J."/>
            <person name="Patwardhan R.P."/>
            <person name="Pitluck S."/>
            <person name="Pritham E.J."/>
            <person name="Rechtsteiner A."/>
            <person name="Rho M."/>
            <person name="Rogozin I.B."/>
            <person name="Sakarya O."/>
            <person name="Salamov A."/>
            <person name="Schaack S."/>
            <person name="Shapiro H."/>
            <person name="Shiga Y."/>
            <person name="Skalitzky C."/>
            <person name="Smith Z."/>
            <person name="Souvorov A."/>
            <person name="Sung W."/>
            <person name="Tang Z."/>
            <person name="Tsuchiya D."/>
            <person name="Tu H."/>
            <person name="Vos H."/>
            <person name="Wang M."/>
            <person name="Wolf Y.I."/>
            <person name="Yamagata H."/>
            <person name="Yamada T."/>
            <person name="Ye Y."/>
            <person name="Shaw J.R."/>
            <person name="Andrews J."/>
            <person name="Crease T.J."/>
            <person name="Tang H."/>
            <person name="Lucas S.M."/>
            <person name="Robertson H.M."/>
            <person name="Bork P."/>
            <person name="Koonin E.V."/>
            <person name="Zdobnov E.M."/>
            <person name="Grigoriev I.V."/>
            <person name="Lynch M."/>
            <person name="Boore J.L."/>
        </authorList>
    </citation>
    <scope>NUCLEOTIDE SEQUENCE [LARGE SCALE GENOMIC DNA]</scope>
</reference>
<dbReference type="Proteomes" id="UP000000305">
    <property type="component" value="Unassembled WGS sequence"/>
</dbReference>
<gene>
    <name evidence="1" type="ORF">DAPPUDRAFT_304436</name>
</gene>
<protein>
    <submittedName>
        <fullName evidence="1">Uncharacterized protein</fullName>
    </submittedName>
</protein>
<dbReference type="KEGG" id="dpx:DAPPUDRAFT_304436"/>
<dbReference type="HOGENOM" id="CLU_2998537_0_0_1"/>
<organism evidence="1 2">
    <name type="scientific">Daphnia pulex</name>
    <name type="common">Water flea</name>
    <dbReference type="NCBI Taxonomy" id="6669"/>
    <lineage>
        <taxon>Eukaryota</taxon>
        <taxon>Metazoa</taxon>
        <taxon>Ecdysozoa</taxon>
        <taxon>Arthropoda</taxon>
        <taxon>Crustacea</taxon>
        <taxon>Branchiopoda</taxon>
        <taxon>Diplostraca</taxon>
        <taxon>Cladocera</taxon>
        <taxon>Anomopoda</taxon>
        <taxon>Daphniidae</taxon>
        <taxon>Daphnia</taxon>
    </lineage>
</organism>
<accession>E9GLQ1</accession>
<evidence type="ECO:0000313" key="2">
    <source>
        <dbReference type="Proteomes" id="UP000000305"/>
    </source>
</evidence>
<sequence length="57" mass="6648">MPKNKTLTIKKEGEIKRNREGGWRGEREFSEKNRSQVAQSTFVFLLVVEFVGEGEYI</sequence>
<dbReference type="EMBL" id="GL732551">
    <property type="protein sequence ID" value="EFX79542.1"/>
    <property type="molecule type" value="Genomic_DNA"/>
</dbReference>
<dbReference type="InParanoid" id="E9GLQ1"/>
<proteinExistence type="predicted"/>
<name>E9GLQ1_DAPPU</name>
<evidence type="ECO:0000313" key="1">
    <source>
        <dbReference type="EMBL" id="EFX79542.1"/>
    </source>
</evidence>
<keyword evidence="2" id="KW-1185">Reference proteome</keyword>